<dbReference type="PROSITE" id="PS50181">
    <property type="entry name" value="FBOX"/>
    <property type="match status" value="1"/>
</dbReference>
<sequence>MKLHILRQKAARLNKRKKKAPKTKQRPQVTQKEARQVDMEARMEETSLRECPEAEGPEIQPSYPQLSTWNNNHIRNMRECRLLQLPEELLVNIMRKTPPHDLYMLRQTCFTFFRLFQDSAFKAAHIIRKIRGRHLICFNLNYRTQGGLYGWFCRLIPRVTRVNLCEDCYVADAKNSKNALWRWNDDYTCRLSELDAVKIGIALLAGGITRCCTFPITLRNASFIIQPGSAFARIVLTP</sequence>
<dbReference type="OrthoDB" id="3219396at2759"/>
<reference evidence="4" key="1">
    <citation type="journal article" date="2013" name="Mol. Plant Microbe Interact.">
        <title>Global aspects of pacC regulation of pathogenicity genes in Colletotrichum gloeosporioides as revealed by transcriptome analysis.</title>
        <authorList>
            <person name="Alkan N."/>
            <person name="Meng X."/>
            <person name="Friedlander G."/>
            <person name="Reuveni E."/>
            <person name="Sukno S."/>
            <person name="Sherman A."/>
            <person name="Thon M."/>
            <person name="Fluhr R."/>
            <person name="Prusky D."/>
        </authorList>
    </citation>
    <scope>NUCLEOTIDE SEQUENCE [LARGE SCALE GENOMIC DNA]</scope>
    <source>
        <strain evidence="4">Cg-14</strain>
    </source>
</reference>
<dbReference type="EMBL" id="AMYD01000817">
    <property type="protein sequence ID" value="EQB55988.1"/>
    <property type="molecule type" value="Genomic_DNA"/>
</dbReference>
<proteinExistence type="predicted"/>
<feature type="compositionally biased region" description="Basic residues" evidence="1">
    <location>
        <begin position="1"/>
        <end position="25"/>
    </location>
</feature>
<dbReference type="InterPro" id="IPR036047">
    <property type="entry name" value="F-box-like_dom_sf"/>
</dbReference>
<dbReference type="AlphaFoldDB" id="T0KTM1"/>
<dbReference type="HOGENOM" id="CLU_1165732_0_0_1"/>
<dbReference type="CDD" id="cd09917">
    <property type="entry name" value="F-box_SF"/>
    <property type="match status" value="1"/>
</dbReference>
<dbReference type="Pfam" id="PF00646">
    <property type="entry name" value="F-box"/>
    <property type="match status" value="1"/>
</dbReference>
<evidence type="ECO:0000313" key="4">
    <source>
        <dbReference type="Proteomes" id="UP000015530"/>
    </source>
</evidence>
<protein>
    <recommendedName>
        <fullName evidence="2">F-box domain-containing protein</fullName>
    </recommendedName>
</protein>
<evidence type="ECO:0000259" key="2">
    <source>
        <dbReference type="PROSITE" id="PS50181"/>
    </source>
</evidence>
<organism evidence="3 4">
    <name type="scientific">Colletotrichum gloeosporioides (strain Cg-14)</name>
    <name type="common">Anthracnose fungus</name>
    <name type="synonym">Glomerella cingulata</name>
    <dbReference type="NCBI Taxonomy" id="1237896"/>
    <lineage>
        <taxon>Eukaryota</taxon>
        <taxon>Fungi</taxon>
        <taxon>Dikarya</taxon>
        <taxon>Ascomycota</taxon>
        <taxon>Pezizomycotina</taxon>
        <taxon>Sordariomycetes</taxon>
        <taxon>Hypocreomycetidae</taxon>
        <taxon>Glomerellales</taxon>
        <taxon>Glomerellaceae</taxon>
        <taxon>Colletotrichum</taxon>
        <taxon>Colletotrichum gloeosporioides species complex</taxon>
    </lineage>
</organism>
<evidence type="ECO:0000256" key="1">
    <source>
        <dbReference type="SAM" id="MobiDB-lite"/>
    </source>
</evidence>
<gene>
    <name evidence="3" type="ORF">CGLO_04027</name>
</gene>
<dbReference type="InterPro" id="IPR001810">
    <property type="entry name" value="F-box_dom"/>
</dbReference>
<feature type="region of interest" description="Disordered" evidence="1">
    <location>
        <begin position="1"/>
        <end position="40"/>
    </location>
</feature>
<comment type="caution">
    <text evidence="3">The sequence shown here is derived from an EMBL/GenBank/DDBJ whole genome shotgun (WGS) entry which is preliminary data.</text>
</comment>
<name>T0KTM1_COLGC</name>
<accession>T0KTM1</accession>
<dbReference type="SUPFAM" id="SSF81383">
    <property type="entry name" value="F-box domain"/>
    <property type="match status" value="1"/>
</dbReference>
<feature type="domain" description="F-box" evidence="2">
    <location>
        <begin position="79"/>
        <end position="130"/>
    </location>
</feature>
<dbReference type="Proteomes" id="UP000015530">
    <property type="component" value="Unassembled WGS sequence"/>
</dbReference>
<evidence type="ECO:0000313" key="3">
    <source>
        <dbReference type="EMBL" id="EQB55988.1"/>
    </source>
</evidence>